<dbReference type="GO" id="GO:0031298">
    <property type="term" value="C:replication fork protection complex"/>
    <property type="evidence" value="ECO:0007669"/>
    <property type="project" value="TreeGrafter"/>
</dbReference>
<evidence type="ECO:0000256" key="1">
    <source>
        <dbReference type="SAM" id="MobiDB-lite"/>
    </source>
</evidence>
<feature type="region of interest" description="Disordered" evidence="1">
    <location>
        <begin position="750"/>
        <end position="771"/>
    </location>
</feature>
<dbReference type="InterPro" id="IPR044998">
    <property type="entry name" value="Timeless"/>
</dbReference>
<dbReference type="KEGG" id="lmat:92515747"/>
<dbReference type="OrthoDB" id="278396at2759"/>
<dbReference type="RefSeq" id="XP_067179870.1">
    <property type="nucleotide sequence ID" value="XM_067323235.1"/>
</dbReference>
<dbReference type="Proteomes" id="UP000673552">
    <property type="component" value="Unassembled WGS sequence"/>
</dbReference>
<feature type="region of interest" description="Disordered" evidence="1">
    <location>
        <begin position="239"/>
        <end position="305"/>
    </location>
</feature>
<dbReference type="GeneID" id="92515747"/>
<organism evidence="2 3">
    <name type="scientific">Leishmania martiniquensis</name>
    <dbReference type="NCBI Taxonomy" id="1580590"/>
    <lineage>
        <taxon>Eukaryota</taxon>
        <taxon>Discoba</taxon>
        <taxon>Euglenozoa</taxon>
        <taxon>Kinetoplastea</taxon>
        <taxon>Metakinetoplastina</taxon>
        <taxon>Trypanosomatida</taxon>
        <taxon>Trypanosomatidae</taxon>
        <taxon>Leishmaniinae</taxon>
        <taxon>Leishmania</taxon>
    </lineage>
</organism>
<proteinExistence type="predicted"/>
<dbReference type="GO" id="GO:0003677">
    <property type="term" value="F:DNA binding"/>
    <property type="evidence" value="ECO:0007669"/>
    <property type="project" value="TreeGrafter"/>
</dbReference>
<feature type="compositionally biased region" description="Basic and acidic residues" evidence="1">
    <location>
        <begin position="801"/>
        <end position="810"/>
    </location>
</feature>
<feature type="compositionally biased region" description="Basic residues" evidence="1">
    <location>
        <begin position="1065"/>
        <end position="1086"/>
    </location>
</feature>
<feature type="compositionally biased region" description="Basic and acidic residues" evidence="1">
    <location>
        <begin position="754"/>
        <end position="771"/>
    </location>
</feature>
<accession>A0A836KQR3</accession>
<dbReference type="PANTHER" id="PTHR22940:SF4">
    <property type="entry name" value="PROTEIN TIMELESS HOMOLOG"/>
    <property type="match status" value="1"/>
</dbReference>
<feature type="region of interest" description="Disordered" evidence="1">
    <location>
        <begin position="789"/>
        <end position="824"/>
    </location>
</feature>
<feature type="region of interest" description="Disordered" evidence="1">
    <location>
        <begin position="1019"/>
        <end position="1123"/>
    </location>
</feature>
<dbReference type="AlphaFoldDB" id="A0A836KQR3"/>
<dbReference type="PANTHER" id="PTHR22940">
    <property type="entry name" value="TIMEOUT/TIMELESS-2"/>
    <property type="match status" value="1"/>
</dbReference>
<gene>
    <name evidence="2" type="ORF">LSCM1_05796</name>
</gene>
<evidence type="ECO:0008006" key="4">
    <source>
        <dbReference type="Google" id="ProtNLM"/>
    </source>
</evidence>
<dbReference type="EMBL" id="JAFEUZ010000016">
    <property type="protein sequence ID" value="KAG5482077.1"/>
    <property type="molecule type" value="Genomic_DNA"/>
</dbReference>
<protein>
    <recommendedName>
        <fullName evidence="4">Timeless N-terminal domain-containing protein</fullName>
    </recommendedName>
</protein>
<dbReference type="GO" id="GO:0043111">
    <property type="term" value="P:replication fork arrest"/>
    <property type="evidence" value="ECO:0007669"/>
    <property type="project" value="TreeGrafter"/>
</dbReference>
<sequence length="1123" mass="123916">MSTEAVRRQILLSVDALTISLNRIPSPSSVSEACAAAKLLRNRLLRERSRIVERIETLRERQLFNEVSGEDTDNDDDNAEAQLAGSDLSRAEFTFICEMSVAEKLVVPLLLSHGMNFSDTLLPQLLKLLAVMLLPIPRFSANEVLQNDMLQKIKARCGTDEFFALLVQCIAPVAEKRTRGELHREDTVILEIVLTVVTYLLKGNPVDTERIIGAFCRNHGVELLLVVINQNYSRVGSAGGVANDDTRNVAPNSWEGEYQKKDEENESDSIPKGTQAMNESYLEEESEIDLDGSSQSSSKPSDAMYGDFDQEFQRQVNGLLESDEQLWKWNSFVLSAIASIIWCVPAEELARMTLLGHTGDLSPDHMLSVLLNRQQFRDCKQTSDRWRFVARSRNGAVTSNGILVRASPRGARGGGTIGTVFSLLGPRRKDPLEAMKDVDLRKRGRFIKGMYQGVTPQCNLPLPTKIHLSHQISAFLNFGFEPLSIMIFDKLQDTAAAVERASKEHKETVIGYKGSGETQEVTSPLDTAMYQSLDNVLHYMTVCRCALRYVRITAEQLKSEQKSFLVMFPQQWQSVSSIVSLDYLELGFSVLRCFLDCKDIRRREDVTIVVGYLAEILLILQLLLQGEMAADPVVQVAAHALASSVLYKEENIKLVFGLLSEYSSRVMAIHRAQVFTLFTFSVFQLVEKCSYKGNLLLPKRSKKHKTLSVKEAADAGGEGNQDDTESVNSAALEGLHEEMIEDMKDMIDDETSDEDARRSDGKASARSQRFGEEHEVPLVAVNLPEVALESGDGGASVDADGLGRPERATSEARPPSIASSGRTALSTISSEREVAINGFFHRLASPKNISVVHSTLRHWRVNTADVNIALTFLMNTLVRNGCESAFFNVAFLLLMREVLTNGEKTHGPLYAVCDRIVYDFFNPPFAKAQDACAAPVLSHEAESGMLSGAESYLGFEVSLRCTRALFTLSTLDYTYIEEKGMPHLMSYTAMPLPTAGAPDAQQEGSSVAAPLATHPTSVMAHHGRSTATPDNDANELHGSDASPDIEDGDAQVVPGPNPAAEGANRKGKRPSRRDDHHRHGYKKRWRREVSDSSPRKEGDTSGIGYEPATENSECEDAAAAIQA</sequence>
<comment type="caution">
    <text evidence="2">The sequence shown here is derived from an EMBL/GenBank/DDBJ whole genome shotgun (WGS) entry which is preliminary data.</text>
</comment>
<evidence type="ECO:0000313" key="2">
    <source>
        <dbReference type="EMBL" id="KAG5482077.1"/>
    </source>
</evidence>
<keyword evidence="3" id="KW-1185">Reference proteome</keyword>
<dbReference type="GO" id="GO:0000076">
    <property type="term" value="P:DNA replication checkpoint signaling"/>
    <property type="evidence" value="ECO:0007669"/>
    <property type="project" value="TreeGrafter"/>
</dbReference>
<feature type="compositionally biased region" description="Low complexity" evidence="1">
    <location>
        <begin position="291"/>
        <end position="302"/>
    </location>
</feature>
<name>A0A836KQR3_9TRYP</name>
<reference evidence="3" key="2">
    <citation type="journal article" date="2021" name="Sci. Data">
        <title>Chromosome-scale genome sequencing, assembly and annotation of six genomes from subfamily Leishmaniinae.</title>
        <authorList>
            <person name="Almutairi H."/>
            <person name="Urbaniak M.D."/>
            <person name="Bates M.D."/>
            <person name="Jariyapan N."/>
            <person name="Kwakye-Nuako G."/>
            <person name="Thomaz Soccol V."/>
            <person name="Al-Salem W.S."/>
            <person name="Dillon R.J."/>
            <person name="Bates P.A."/>
            <person name="Gatherer D."/>
        </authorList>
    </citation>
    <scope>NUCLEOTIDE SEQUENCE [LARGE SCALE GENOMIC DNA]</scope>
</reference>
<reference evidence="3" key="1">
    <citation type="journal article" date="2021" name="Microbiol. Resour. Announc.">
        <title>LGAAP: Leishmaniinae Genome Assembly and Annotation Pipeline.</title>
        <authorList>
            <person name="Almutairi H."/>
            <person name="Urbaniak M.D."/>
            <person name="Bates M.D."/>
            <person name="Jariyapan N."/>
            <person name="Kwakye-Nuako G."/>
            <person name="Thomaz-Soccol V."/>
            <person name="Al-Salem W.S."/>
            <person name="Dillon R.J."/>
            <person name="Bates P.A."/>
            <person name="Gatherer D."/>
        </authorList>
    </citation>
    <scope>NUCLEOTIDE SEQUENCE [LARGE SCALE GENOMIC DNA]</scope>
</reference>
<dbReference type="GO" id="GO:0006281">
    <property type="term" value="P:DNA repair"/>
    <property type="evidence" value="ECO:0007669"/>
    <property type="project" value="TreeGrafter"/>
</dbReference>
<feature type="compositionally biased region" description="Acidic residues" evidence="1">
    <location>
        <begin position="281"/>
        <end position="290"/>
    </location>
</feature>
<feature type="compositionally biased region" description="Basic and acidic residues" evidence="1">
    <location>
        <begin position="1087"/>
        <end position="1099"/>
    </location>
</feature>
<evidence type="ECO:0000313" key="3">
    <source>
        <dbReference type="Proteomes" id="UP000673552"/>
    </source>
</evidence>